<feature type="chain" id="PRO_5045257522" evidence="4">
    <location>
        <begin position="25"/>
        <end position="377"/>
    </location>
</feature>
<dbReference type="Gene3D" id="3.40.50.2300">
    <property type="match status" value="2"/>
</dbReference>
<dbReference type="InterPro" id="IPR028082">
    <property type="entry name" value="Peripla_BP_I"/>
</dbReference>
<accession>A0ABV4MZK2</accession>
<comment type="caution">
    <text evidence="6">The sequence shown here is derived from an EMBL/GenBank/DDBJ whole genome shotgun (WGS) entry which is preliminary data.</text>
</comment>
<evidence type="ECO:0000256" key="4">
    <source>
        <dbReference type="SAM" id="SignalP"/>
    </source>
</evidence>
<keyword evidence="3 4" id="KW-0732">Signal</keyword>
<organism evidence="6 7">
    <name type="scientific">Vibrio pomeroyi</name>
    <dbReference type="NCBI Taxonomy" id="198832"/>
    <lineage>
        <taxon>Bacteria</taxon>
        <taxon>Pseudomonadati</taxon>
        <taxon>Pseudomonadota</taxon>
        <taxon>Gammaproteobacteria</taxon>
        <taxon>Vibrionales</taxon>
        <taxon>Vibrionaceae</taxon>
        <taxon>Vibrio</taxon>
    </lineage>
</organism>
<evidence type="ECO:0000256" key="1">
    <source>
        <dbReference type="ARBA" id="ARBA00004196"/>
    </source>
</evidence>
<evidence type="ECO:0000256" key="2">
    <source>
        <dbReference type="ARBA" id="ARBA00007639"/>
    </source>
</evidence>
<evidence type="ECO:0000313" key="7">
    <source>
        <dbReference type="Proteomes" id="UP001570071"/>
    </source>
</evidence>
<dbReference type="InterPro" id="IPR001761">
    <property type="entry name" value="Peripla_BP/Lac1_sug-bd_dom"/>
</dbReference>
<evidence type="ECO:0000256" key="3">
    <source>
        <dbReference type="ARBA" id="ARBA00022729"/>
    </source>
</evidence>
<comment type="subcellular location">
    <subcellularLocation>
        <location evidence="1">Cell envelope</location>
    </subcellularLocation>
</comment>
<sequence length="377" mass="40960">MLSKTLATTIISSLLGLFANSAFAATSSEEQIAPLNSLMTESSDVVLSSKKISKPTDESHVELLPVPKAESSAGVEKICAIYPHLKDSYWLSVNYGMISEAKKQNVELRVLEAGGYPNISKQASQMQLCVKWGADAIILGTVSPDAYYDTLTNWVGSTPVFATVNELTLSEKQQKVLKGVVGVDWYQMGYDSGKFLSELHPKGTGKTDVALLLGPQASGGTKPVALGFYDAIKSSDINIAVSYWADNDKELQRNLVQQVIEQPEIKYIVGSAVAIEAAISELRAADKSEEIGLVSAYLSHGVYRGLLRHKVLFSPTDKMVEQGRLSVEQAANYLRSKPYDKHAAPEIEILTPSTLKDQVIADSLSPSEFRPVFSVQP</sequence>
<dbReference type="InterPro" id="IPR014301">
    <property type="entry name" value="TMAO_TorT"/>
</dbReference>
<dbReference type="NCBIfam" id="NF008185">
    <property type="entry name" value="PRK10936.1"/>
    <property type="match status" value="1"/>
</dbReference>
<dbReference type="PANTHER" id="PTHR46847:SF1">
    <property type="entry name" value="D-ALLOSE-BINDING PERIPLASMIC PROTEIN-RELATED"/>
    <property type="match status" value="1"/>
</dbReference>
<dbReference type="Proteomes" id="UP001570071">
    <property type="component" value="Unassembled WGS sequence"/>
</dbReference>
<dbReference type="EMBL" id="JBFSSG010000042">
    <property type="protein sequence ID" value="MEZ8722710.1"/>
    <property type="molecule type" value="Genomic_DNA"/>
</dbReference>
<keyword evidence="7" id="KW-1185">Reference proteome</keyword>
<protein>
    <submittedName>
        <fullName evidence="6">TMAO reductase system periplasmic protein TorT</fullName>
    </submittedName>
</protein>
<gene>
    <name evidence="6" type="primary">torT</name>
    <name evidence="6" type="ORF">AB6D66_16670</name>
</gene>
<dbReference type="SUPFAM" id="SSF53822">
    <property type="entry name" value="Periplasmic binding protein-like I"/>
    <property type="match status" value="1"/>
</dbReference>
<dbReference type="PANTHER" id="PTHR46847">
    <property type="entry name" value="D-ALLOSE-BINDING PERIPLASMIC PROTEIN-RELATED"/>
    <property type="match status" value="1"/>
</dbReference>
<dbReference type="CDD" id="cd06306">
    <property type="entry name" value="PBP1_TorT-like"/>
    <property type="match status" value="1"/>
</dbReference>
<feature type="domain" description="Periplasmic binding protein/LacI sugar binding" evidence="5">
    <location>
        <begin position="76"/>
        <end position="331"/>
    </location>
</feature>
<proteinExistence type="inferred from homology"/>
<comment type="similarity">
    <text evidence="2">Belongs to the bacterial solute-binding protein 2 family.</text>
</comment>
<evidence type="ECO:0000313" key="6">
    <source>
        <dbReference type="EMBL" id="MEZ8722710.1"/>
    </source>
</evidence>
<dbReference type="RefSeq" id="WP_372124694.1">
    <property type="nucleotide sequence ID" value="NZ_JBFSSG010000042.1"/>
</dbReference>
<evidence type="ECO:0000259" key="5">
    <source>
        <dbReference type="Pfam" id="PF00532"/>
    </source>
</evidence>
<name>A0ABV4MZK2_9VIBR</name>
<feature type="signal peptide" evidence="4">
    <location>
        <begin position="1"/>
        <end position="24"/>
    </location>
</feature>
<dbReference type="Pfam" id="PF00532">
    <property type="entry name" value="Peripla_BP_1"/>
    <property type="match status" value="1"/>
</dbReference>
<dbReference type="NCBIfam" id="TIGR02955">
    <property type="entry name" value="TMAO_TorT"/>
    <property type="match status" value="1"/>
</dbReference>
<reference evidence="6 7" key="1">
    <citation type="journal article" date="2024" name="ISME J.">
        <title>Tailless and filamentous prophages are predominant in marine Vibrio.</title>
        <authorList>
            <person name="Steensen K."/>
            <person name="Seneca J."/>
            <person name="Bartlau N."/>
            <person name="Yu X.A."/>
            <person name="Hussain F.A."/>
            <person name="Polz M.F."/>
        </authorList>
    </citation>
    <scope>NUCLEOTIDE SEQUENCE [LARGE SCALE GENOMIC DNA]</scope>
    <source>
        <strain evidence="6 7">10N.239.312.F12</strain>
    </source>
</reference>